<dbReference type="Gene3D" id="3.30.1390.10">
    <property type="match status" value="1"/>
</dbReference>
<dbReference type="EMBL" id="FNET01000004">
    <property type="protein sequence ID" value="SDK12456.1"/>
    <property type="molecule type" value="Genomic_DNA"/>
</dbReference>
<accession>A0A1G8ZBF1</accession>
<proteinExistence type="predicted"/>
<protein>
    <submittedName>
        <fullName evidence="2">ATP-dependent Clp protease adaptor protein ClpS</fullName>
    </submittedName>
</protein>
<organism evidence="2 3">
    <name type="scientific">Lentzea albidocapillata subsp. violacea</name>
    <dbReference type="NCBI Taxonomy" id="128104"/>
    <lineage>
        <taxon>Bacteria</taxon>
        <taxon>Bacillati</taxon>
        <taxon>Actinomycetota</taxon>
        <taxon>Actinomycetes</taxon>
        <taxon>Pseudonocardiales</taxon>
        <taxon>Pseudonocardiaceae</taxon>
        <taxon>Lentzea</taxon>
    </lineage>
</organism>
<keyword evidence="2" id="KW-0378">Hydrolase</keyword>
<sequence length="45" mass="5309">MLRTLPVNPGERWRVVVHNDDHTTFAVAHYLLRKICGHDWEPRAT</sequence>
<dbReference type="RefSeq" id="WP_176929598.1">
    <property type="nucleotide sequence ID" value="NZ_FNET01000004.1"/>
</dbReference>
<keyword evidence="2" id="KW-0645">Protease</keyword>
<dbReference type="Pfam" id="PF02617">
    <property type="entry name" value="ClpS"/>
    <property type="match status" value="1"/>
</dbReference>
<dbReference type="GO" id="GO:0008233">
    <property type="term" value="F:peptidase activity"/>
    <property type="evidence" value="ECO:0007669"/>
    <property type="project" value="UniProtKB-KW"/>
</dbReference>
<evidence type="ECO:0000313" key="3">
    <source>
        <dbReference type="Proteomes" id="UP000199682"/>
    </source>
</evidence>
<evidence type="ECO:0000313" key="2">
    <source>
        <dbReference type="EMBL" id="SDK12456.1"/>
    </source>
</evidence>
<dbReference type="AlphaFoldDB" id="A0A1G8ZBF1"/>
<dbReference type="Proteomes" id="UP000199682">
    <property type="component" value="Unassembled WGS sequence"/>
</dbReference>
<dbReference type="InterPro" id="IPR003769">
    <property type="entry name" value="ClpS_core"/>
</dbReference>
<dbReference type="GO" id="GO:0030163">
    <property type="term" value="P:protein catabolic process"/>
    <property type="evidence" value="ECO:0007669"/>
    <property type="project" value="InterPro"/>
</dbReference>
<dbReference type="InterPro" id="IPR014719">
    <property type="entry name" value="Ribosomal_bL12_C/ClpS-like"/>
</dbReference>
<gene>
    <name evidence="2" type="ORF">SAMN04488074_104308</name>
</gene>
<dbReference type="GO" id="GO:0006508">
    <property type="term" value="P:proteolysis"/>
    <property type="evidence" value="ECO:0007669"/>
    <property type="project" value="UniProtKB-KW"/>
</dbReference>
<feature type="domain" description="Adaptor protein ClpS core" evidence="1">
    <location>
        <begin position="10"/>
        <end position="39"/>
    </location>
</feature>
<reference evidence="3" key="1">
    <citation type="submission" date="2016-10" db="EMBL/GenBank/DDBJ databases">
        <authorList>
            <person name="Varghese N."/>
            <person name="Submissions S."/>
        </authorList>
    </citation>
    <scope>NUCLEOTIDE SEQUENCE [LARGE SCALE GENOMIC DNA]</scope>
    <source>
        <strain evidence="3">DSM 44796</strain>
    </source>
</reference>
<name>A0A1G8ZBF1_9PSEU</name>
<dbReference type="SUPFAM" id="SSF54736">
    <property type="entry name" value="ClpS-like"/>
    <property type="match status" value="1"/>
</dbReference>
<evidence type="ECO:0000259" key="1">
    <source>
        <dbReference type="Pfam" id="PF02617"/>
    </source>
</evidence>